<reference evidence="1" key="1">
    <citation type="submission" date="2018-02" db="EMBL/GenBank/DDBJ databases">
        <authorList>
            <person name="Cohen D.B."/>
            <person name="Kent A.D."/>
        </authorList>
    </citation>
    <scope>NUCLEOTIDE SEQUENCE</scope>
</reference>
<accession>A0A2N9FVC4</accession>
<proteinExistence type="predicted"/>
<gene>
    <name evidence="1" type="ORF">FSB_LOCUS18753</name>
</gene>
<organism evidence="1">
    <name type="scientific">Fagus sylvatica</name>
    <name type="common">Beechnut</name>
    <dbReference type="NCBI Taxonomy" id="28930"/>
    <lineage>
        <taxon>Eukaryota</taxon>
        <taxon>Viridiplantae</taxon>
        <taxon>Streptophyta</taxon>
        <taxon>Embryophyta</taxon>
        <taxon>Tracheophyta</taxon>
        <taxon>Spermatophyta</taxon>
        <taxon>Magnoliopsida</taxon>
        <taxon>eudicotyledons</taxon>
        <taxon>Gunneridae</taxon>
        <taxon>Pentapetalae</taxon>
        <taxon>rosids</taxon>
        <taxon>fabids</taxon>
        <taxon>Fagales</taxon>
        <taxon>Fagaceae</taxon>
        <taxon>Fagus</taxon>
    </lineage>
</organism>
<name>A0A2N9FVC4_FAGSY</name>
<dbReference type="EMBL" id="OIVN01001184">
    <property type="protein sequence ID" value="SPC90871.1"/>
    <property type="molecule type" value="Genomic_DNA"/>
</dbReference>
<sequence length="352" mass="38421">MVVTASLEVLREPPKPLNIANGVHASRGSITRRAVWSRASCGAATWQSYPSTPAAPRIFLGFRAHILFDLIFEGSFGRSSGTQNGSCSISLESSRHPLSNGINFARIGVRKRELWLPGSRGVGAVFVHFSDEDSGQTGDAIGEPRVPRRSWSRYLSNAPGLADQLVASRKDSAREGGFPDVGFRRSWYRRKACVAYFCKVLDSQKSELGLVRYGPANRGHRGVFGPFEGSFPIRIPARPGKILAIREFHVMHECVFFPTCPGSRINLLRVRKTLRASVATSVGKIPEFSAQPYFVGLFSRAWPCTEASLGSQDMILRTEAVGMFLMPRGHLLTEIPGLTGGALDDPKVACGS</sequence>
<dbReference type="AlphaFoldDB" id="A0A2N9FVC4"/>
<protein>
    <submittedName>
        <fullName evidence="1">Uncharacterized protein</fullName>
    </submittedName>
</protein>
<evidence type="ECO:0000313" key="1">
    <source>
        <dbReference type="EMBL" id="SPC90871.1"/>
    </source>
</evidence>